<evidence type="ECO:0000313" key="1">
    <source>
        <dbReference type="EMBL" id="CDN39584.1"/>
    </source>
</evidence>
<reference evidence="1" key="2">
    <citation type="submission" date="2014-01" db="EMBL/GenBank/DDBJ databases">
        <authorList>
            <person name="Aslett M."/>
        </authorList>
    </citation>
    <scope>NUCLEOTIDE SEQUENCE [LARGE SCALE GENOMIC DNA]</scope>
    <source>
        <strain evidence="1">DB27</strain>
    </source>
</reference>
<dbReference type="EMBL" id="HG810024">
    <property type="protein sequence ID" value="CDN39584.1"/>
    <property type="molecule type" value="Genomic_DNA"/>
</dbReference>
<gene>
    <name evidence="1" type="ORF">BTDB27_p000247</name>
</gene>
<dbReference type="SUPFAM" id="SSF52540">
    <property type="entry name" value="P-loop containing nucleoside triphosphate hydrolases"/>
    <property type="match status" value="1"/>
</dbReference>
<dbReference type="Gene3D" id="3.40.50.300">
    <property type="entry name" value="P-loop containing nucleotide triphosphate hydrolases"/>
    <property type="match status" value="1"/>
</dbReference>
<sequence>MGYYHSSRKTDFFMHSFLDIYEFCNTLNTVVVQGETHRLAEYADLLTKNYDETNTAMVKLTHILSKTLSKEAYESAINRNNSFVYDTTGGNTERMKREMLEAKKHGFKVVLVYVFAPLEVCLERNAKRDRSVPEDVVRAIWNEVQESWNQLKYLPIIDKTKEVNTAV</sequence>
<dbReference type="AlphaFoldDB" id="W8YDH1"/>
<dbReference type="Proteomes" id="UP000030682">
    <property type="component" value="Unassembled WGS sequence"/>
</dbReference>
<dbReference type="HOGENOM" id="CLU_1591346_0_0_9"/>
<dbReference type="InterPro" id="IPR027417">
    <property type="entry name" value="P-loop_NTPase"/>
</dbReference>
<name>W8YDH1_BACTU</name>
<accession>W8YDH1</accession>
<dbReference type="Pfam" id="PF13671">
    <property type="entry name" value="AAA_33"/>
    <property type="match status" value="1"/>
</dbReference>
<reference evidence="1" key="1">
    <citation type="submission" date="2014-01" db="EMBL/GenBank/DDBJ databases">
        <title>Draft genome sequence of highly nematicidal Bacillus thuringiensis DB27.</title>
        <authorList>
            <person name="Iatsenko I."/>
            <person name="Pickard D."/>
            <person name="Corton C."/>
            <person name="Dougan G."/>
            <person name="Sommer R.J."/>
        </authorList>
    </citation>
    <scope>NUCLEOTIDE SEQUENCE [LARGE SCALE GENOMIC DNA]</scope>
    <source>
        <strain evidence="1">DB27</strain>
    </source>
</reference>
<proteinExistence type="predicted"/>
<protein>
    <submittedName>
        <fullName evidence="1">Uncharacterized protein</fullName>
    </submittedName>
</protein>
<organism evidence="1">
    <name type="scientific">Bacillus thuringiensis DB27</name>
    <dbReference type="NCBI Taxonomy" id="1431339"/>
    <lineage>
        <taxon>Bacteria</taxon>
        <taxon>Bacillati</taxon>
        <taxon>Bacillota</taxon>
        <taxon>Bacilli</taxon>
        <taxon>Bacillales</taxon>
        <taxon>Bacillaceae</taxon>
        <taxon>Bacillus</taxon>
        <taxon>Bacillus cereus group</taxon>
    </lineage>
</organism>